<sequence>MSSLRNAVQRRNHRERSQLASREHKGLLEKHKDYVLRARDYNRKQKALTTLKQKASFRNPDEFYFAMVNAQTKKGVHVVQRDEKFDHEYLRLLKTQDAGYVNYQRSLNAKKIEKLKSGLHFLEESEVVGEEREEDEQDEEDEQEEEDVEDDGYMALDEDAPTRPAKSKSPSASSKPKPRHTIFVEDEEEAKTFSPSKYFSTPAALLHRKYNRPTTAMLSSTDAALAPQPGSHKIVKKREKSYRELAARVERDEQLQRAAREMDLQKHLMGKGSKRKVGTAKDGTAIYKWKAERKR</sequence>
<evidence type="ECO:0000256" key="3">
    <source>
        <dbReference type="ARBA" id="ARBA00008105"/>
    </source>
</evidence>
<dbReference type="Pfam" id="PF03998">
    <property type="entry name" value="Utp11"/>
    <property type="match status" value="1"/>
</dbReference>
<keyword evidence="5" id="KW-0539">Nucleus</keyword>
<dbReference type="GO" id="GO:0006364">
    <property type="term" value="P:rRNA processing"/>
    <property type="evidence" value="ECO:0007669"/>
    <property type="project" value="UniProtKB-KW"/>
</dbReference>
<keyword evidence="8" id="KW-1185">Reference proteome</keyword>
<feature type="region of interest" description="Disordered" evidence="6">
    <location>
        <begin position="123"/>
        <end position="188"/>
    </location>
</feature>
<comment type="similarity">
    <text evidence="3">Belongs to the UTP11 family.</text>
</comment>
<evidence type="ECO:0000256" key="1">
    <source>
        <dbReference type="ARBA" id="ARBA00004099"/>
    </source>
</evidence>
<dbReference type="EMBL" id="JADGJQ010000021">
    <property type="protein sequence ID" value="KAJ3179363.1"/>
    <property type="molecule type" value="Genomic_DNA"/>
</dbReference>
<gene>
    <name evidence="7" type="primary">UTP11L</name>
    <name evidence="7" type="ORF">HDU87_002972</name>
</gene>
<evidence type="ECO:0000313" key="7">
    <source>
        <dbReference type="EMBL" id="KAJ3179363.1"/>
    </source>
</evidence>
<comment type="caution">
    <text evidence="7">The sequence shown here is derived from an EMBL/GenBank/DDBJ whole genome shotgun (WGS) entry which is preliminary data.</text>
</comment>
<reference evidence="7" key="1">
    <citation type="submission" date="2020-05" db="EMBL/GenBank/DDBJ databases">
        <title>Phylogenomic resolution of chytrid fungi.</title>
        <authorList>
            <person name="Stajich J.E."/>
            <person name="Amses K."/>
            <person name="Simmons R."/>
            <person name="Seto K."/>
            <person name="Myers J."/>
            <person name="Bonds A."/>
            <person name="Quandt C.A."/>
            <person name="Barry K."/>
            <person name="Liu P."/>
            <person name="Grigoriev I."/>
            <person name="Longcore J.E."/>
            <person name="James T.Y."/>
        </authorList>
    </citation>
    <scope>NUCLEOTIDE SEQUENCE</scope>
    <source>
        <strain evidence="7">JEL0379</strain>
    </source>
</reference>
<evidence type="ECO:0000256" key="2">
    <source>
        <dbReference type="ARBA" id="ARBA00004604"/>
    </source>
</evidence>
<organism evidence="7 8">
    <name type="scientific">Geranomyces variabilis</name>
    <dbReference type="NCBI Taxonomy" id="109894"/>
    <lineage>
        <taxon>Eukaryota</taxon>
        <taxon>Fungi</taxon>
        <taxon>Fungi incertae sedis</taxon>
        <taxon>Chytridiomycota</taxon>
        <taxon>Chytridiomycota incertae sedis</taxon>
        <taxon>Chytridiomycetes</taxon>
        <taxon>Spizellomycetales</taxon>
        <taxon>Powellomycetaceae</taxon>
        <taxon>Geranomyces</taxon>
    </lineage>
</organism>
<keyword evidence="7" id="KW-0687">Ribonucleoprotein</keyword>
<comment type="function">
    <text evidence="1">Involved in nucleolar processing of pre-18S ribosomal RNA.</text>
</comment>
<name>A0AAD5TQR7_9FUNG</name>
<accession>A0AAD5TQR7</accession>
<feature type="compositionally biased region" description="Acidic residues" evidence="6">
    <location>
        <begin position="124"/>
        <end position="159"/>
    </location>
</feature>
<comment type="subcellular location">
    <subcellularLocation>
        <location evidence="2">Nucleus</location>
        <location evidence="2">Nucleolus</location>
    </subcellularLocation>
</comment>
<dbReference type="InterPro" id="IPR007144">
    <property type="entry name" value="SSU_processome_Utp11"/>
</dbReference>
<protein>
    <submittedName>
        <fullName evidence="7">UTP11-like, U3 small nucleolar ribonucleoprotein</fullName>
    </submittedName>
</protein>
<dbReference type="GO" id="GO:0032040">
    <property type="term" value="C:small-subunit processome"/>
    <property type="evidence" value="ECO:0007669"/>
    <property type="project" value="InterPro"/>
</dbReference>
<dbReference type="AlphaFoldDB" id="A0AAD5TQR7"/>
<dbReference type="Proteomes" id="UP001212152">
    <property type="component" value="Unassembled WGS sequence"/>
</dbReference>
<evidence type="ECO:0000256" key="5">
    <source>
        <dbReference type="ARBA" id="ARBA00023242"/>
    </source>
</evidence>
<dbReference type="PIRSF" id="PIRSF015952">
    <property type="entry name" value="U3snoRNP11"/>
    <property type="match status" value="1"/>
</dbReference>
<evidence type="ECO:0000313" key="8">
    <source>
        <dbReference type="Proteomes" id="UP001212152"/>
    </source>
</evidence>
<dbReference type="PANTHER" id="PTHR12838">
    <property type="entry name" value="U3 SMALL NUCLEOLAR RNA-ASSOCIATED PROTEIN 11"/>
    <property type="match status" value="1"/>
</dbReference>
<dbReference type="PANTHER" id="PTHR12838:SF0">
    <property type="entry name" value="U3 SMALL NUCLEOLAR RNA-ASSOCIATED PROTEIN 11-RELATED"/>
    <property type="match status" value="1"/>
</dbReference>
<evidence type="ECO:0000256" key="6">
    <source>
        <dbReference type="SAM" id="MobiDB-lite"/>
    </source>
</evidence>
<feature type="region of interest" description="Disordered" evidence="6">
    <location>
        <begin position="1"/>
        <end position="23"/>
    </location>
</feature>
<evidence type="ECO:0000256" key="4">
    <source>
        <dbReference type="ARBA" id="ARBA00022552"/>
    </source>
</evidence>
<proteinExistence type="inferred from homology"/>
<keyword evidence="4" id="KW-0698">rRNA processing</keyword>